<dbReference type="InterPro" id="IPR013783">
    <property type="entry name" value="Ig-like_fold"/>
</dbReference>
<feature type="domain" description="SpaA-like prealbumin fold" evidence="3">
    <location>
        <begin position="369"/>
        <end position="449"/>
    </location>
</feature>
<keyword evidence="2" id="KW-1133">Transmembrane helix</keyword>
<dbReference type="Pfam" id="PF18202">
    <property type="entry name" value="TQ"/>
    <property type="match status" value="10"/>
</dbReference>
<sequence length="2007" mass="221930">MERIRKGLSFLLALMICISTGLIYVGRAAASDMETNGQTVQLKQTEHGKVRFADFDGTMNLFLKGDVVTLEAEPEDGYSLGKLQMLDALTGEDLQIEIKEDDRLGEQYRFSFIMGEKSIVVHTEFEEINKNTQEEAFTETPKEKPEETPDREYGFGAEGYIWGKDSEKTDTERSARVGEQAAGRMRRLASGSDVVIKAGAVHNYGEWGTSEFSVTTGSGQFLGYCAQPTLSPPNGTYQVSVLNNDLIKAALMIAPGGDPQMYEEYGKSIYMEEKNNVYAFAHALIGFLYMGSLKGLGPFMAANIRSMEEKLNRLMQESGYEEFQNRLRQCTAYIVYTGDDKYQDIVWLERNPAGYARLKKTSANTGITDGNSCYSLAGAQYGVFRDSGCTQQAAVLTTDTAGNSDTATLNEGTYYVKEIRAAKGYALDSQVYPIQVTTGQTAELKVSDEPVLAPALLIYKVDRETKGAKALGAASLENTRFRVNFYSGHYTKGNLPAKATRSWVIKAAALEGSKGARRSAVEERPDKVSGDAFYQVGEEVILPLGTLSVEEIQAPAGYQLDSSYLSITGNSGEKERVHVAQIIQSGNQGIVEDGPRYTVADSVIRADMELTKIDKNTQRPIAGVPFRITSKTTKESHVIMTDENGHYSSSSAYAAHSYRTNGGQAGDGLWFGLDADGRNVLVDDGVGALPYDTYTIEELKCAANEGKFLYSGSFTITKANYIVNLGNVENADVAIETTAKDEATGTHYASAGDVTLLDTVRYIGLQKEKTYRLTGSLMNRTTGRRVTDEDGEPVVVTKTFTPKDSNGEVEVEFTFDAFGLKGNDVVVYEELYLGNEKLAEHADINDESQTIHFPEIRTRAVDYETNGGAAKADEDMVIVDTVSYENLRAGRKYKITGILMDKDTKRAVLDDNGSKVEAETTFTAKRASGTVEVVFRFGGRKLAGKTLVAFETLEKDNKEYAVHHDIEDEAQTVYIPKISTKVYDSDTKSQVSRADEEVTLIDEVKYENLLAGREYLLRGTLVNPETKKAAVDAGGNPITGQTVFVPSKKNGSAEVTFRFDGSSLAGDTYVIFEELLCGGKLLAEHKDAKDEGQTVYFPSLETRASDRETGRGIAYANERVVIEDVVHYENLIPGKKYTVQGVLKDQSTKESLKDAKGKEVTAKKEFTAKDAKGDVTVVFEFDGSILAGKTTVAFEELFMEKKSIAIHADIHDEAQTVEFPKIRTQAADQKSGMNLTMASDEIRVVDRVSYQHLIPGCGYRLEGILMDQKTGEPAVDSKGKRIQADTKFTAKDKDGTVELTFQFSGNGLAGRTFVVFEELSMEKSWFQDVTVAVHRDMEDEAQTIYLPKIGTAVRDKATGMRMARADSEVILIDDVEYENLLAGREYVLKGTLMDAETKKEAAGRNGKPITAQTVFTPDKKDGSVQVEFRFDGKELAGRTVVVYEELLCQEHKVAEHKDLKDEKQTVHFPSIATTAKDTKTGERISFAGEQVTIEDVVHYENLIPGKKYTIAGMLMEKSTGKPLTDAKGKEIRAEKEFTAEEAKGDETVVFTFDGSVLAGKVTVAFEELFTEKKSLAVHMDIEDEPQTVKFPRIQTQAADKETKTNMTMASEKVTIVDTVSYWNLIPEHQYHLKGTLMDLETKEPALDADGNEIRADMTFVPKEAQGTVKLSFCFAGKGLEGHTFVVFEELSMEQSWFQETVVAIHKDMEDEAQTIHFPKVWTTALDDETLSHQAKADEKIGVTDMVYYSNVLVGNEYRVKGVLMDYETGEVLKDDKGEAVTAEASFTAEGTKGEIPVEFSLSGASLAGKTAVLYERLEYEDVLVASHEDLEETKQSIYFPSIKTSARDKENDDKELVIKDMVTLTDEVEYQNLIPDTEYRMEGRVMDKNTGEALVIADLPVKAERVFKPKKPSGSIDVEFTFQSKGMEEKELVVFEKLYMTDNGEEVVSHEDWEDENQTVRLVREPSPPRRVKTGDGSEREIPVYVVLAAISAAALLSIGGKRRRKL</sequence>
<feature type="domain" description="T-Q ester bond containing" evidence="4">
    <location>
        <begin position="1718"/>
        <end position="1838"/>
    </location>
</feature>
<dbReference type="InterPro" id="IPR046751">
    <property type="entry name" value="TED_2"/>
</dbReference>
<name>A0A7X3SHZ9_9FIRM</name>
<feature type="domain" description="T-Q ester bond containing" evidence="4">
    <location>
        <begin position="1220"/>
        <end position="1345"/>
    </location>
</feature>
<evidence type="ECO:0000256" key="1">
    <source>
        <dbReference type="SAM" id="MobiDB-lite"/>
    </source>
</evidence>
<feature type="domain" description="T-Q ester bond containing" evidence="4">
    <location>
        <begin position="1840"/>
        <end position="1961"/>
    </location>
</feature>
<dbReference type="Gene3D" id="2.60.40.10">
    <property type="entry name" value="Immunoglobulins"/>
    <property type="match status" value="1"/>
</dbReference>
<reference evidence="6 7" key="1">
    <citation type="submission" date="2019-12" db="EMBL/GenBank/DDBJ databases">
        <title>Sporaefaciens musculi gen. nov., sp. nov., a novel bacterium isolated from the caecum of an obese mouse.</title>
        <authorList>
            <person name="Rasmussen T.S."/>
            <person name="Streidl T."/>
            <person name="Hitch T.C.A."/>
            <person name="Wortmann E."/>
            <person name="Deptula P."/>
            <person name="Hansen M."/>
            <person name="Nielsen D.S."/>
            <person name="Clavel T."/>
            <person name="Vogensen F.K."/>
        </authorList>
    </citation>
    <scope>NUCLEOTIDE SEQUENCE [LARGE SCALE GENOMIC DNA]</scope>
    <source>
        <strain evidence="6 7">WCA-9-b2</strain>
    </source>
</reference>
<keyword evidence="7" id="KW-1185">Reference proteome</keyword>
<comment type="caution">
    <text evidence="6">The sequence shown here is derived from an EMBL/GenBank/DDBJ whole genome shotgun (WGS) entry which is preliminary data.</text>
</comment>
<organism evidence="6 7">
    <name type="scientific">Sporofaciens musculi</name>
    <dbReference type="NCBI Taxonomy" id="2681861"/>
    <lineage>
        <taxon>Bacteria</taxon>
        <taxon>Bacillati</taxon>
        <taxon>Bacillota</taxon>
        <taxon>Clostridia</taxon>
        <taxon>Lachnospirales</taxon>
        <taxon>Lachnospiraceae</taxon>
        <taxon>Sporofaciens</taxon>
    </lineage>
</organism>
<dbReference type="EMBL" id="WUQX01000001">
    <property type="protein sequence ID" value="MXP74904.1"/>
    <property type="molecule type" value="Genomic_DNA"/>
</dbReference>
<protein>
    <submittedName>
        <fullName evidence="6">VaFE repeat-containing surface-anchored protein</fullName>
    </submittedName>
</protein>
<keyword evidence="2" id="KW-0812">Transmembrane</keyword>
<feature type="domain" description="T-Q ester bond containing" evidence="4">
    <location>
        <begin position="1591"/>
        <end position="1716"/>
    </location>
</feature>
<feature type="domain" description="T-Q ester bond containing" evidence="4">
    <location>
        <begin position="976"/>
        <end position="1096"/>
    </location>
</feature>
<proteinExistence type="predicted"/>
<feature type="domain" description="T-Q ester bond containing" evidence="4">
    <location>
        <begin position="1469"/>
        <end position="1589"/>
    </location>
</feature>
<evidence type="ECO:0000259" key="4">
    <source>
        <dbReference type="Pfam" id="PF18202"/>
    </source>
</evidence>
<keyword evidence="2" id="KW-0472">Membrane</keyword>
<dbReference type="Pfam" id="PF20610">
    <property type="entry name" value="TED_2"/>
    <property type="match status" value="1"/>
</dbReference>
<dbReference type="InterPro" id="IPR041100">
    <property type="entry name" value="TQ"/>
</dbReference>
<feature type="domain" description="Thioester" evidence="5">
    <location>
        <begin position="194"/>
        <end position="295"/>
    </location>
</feature>
<evidence type="ECO:0000313" key="6">
    <source>
        <dbReference type="EMBL" id="MXP74904.1"/>
    </source>
</evidence>
<feature type="compositionally biased region" description="Basic and acidic residues" evidence="1">
    <location>
        <begin position="140"/>
        <end position="153"/>
    </location>
</feature>
<feature type="domain" description="T-Q ester bond containing" evidence="4">
    <location>
        <begin position="1098"/>
        <end position="1218"/>
    </location>
</feature>
<dbReference type="Proteomes" id="UP000460412">
    <property type="component" value="Unassembled WGS sequence"/>
</dbReference>
<evidence type="ECO:0000259" key="3">
    <source>
        <dbReference type="Pfam" id="PF17802"/>
    </source>
</evidence>
<accession>A0A7X3SHZ9</accession>
<feature type="transmembrane region" description="Helical" evidence="2">
    <location>
        <begin position="1982"/>
        <end position="2001"/>
    </location>
</feature>
<feature type="region of interest" description="Disordered" evidence="1">
    <location>
        <begin position="134"/>
        <end position="156"/>
    </location>
</feature>
<gene>
    <name evidence="6" type="ORF">GN277_05780</name>
</gene>
<dbReference type="Gene3D" id="2.60.40.3930">
    <property type="match status" value="10"/>
</dbReference>
<dbReference type="Pfam" id="PF17802">
    <property type="entry name" value="SpaA"/>
    <property type="match status" value="1"/>
</dbReference>
<evidence type="ECO:0000313" key="7">
    <source>
        <dbReference type="Proteomes" id="UP000460412"/>
    </source>
</evidence>
<evidence type="ECO:0000256" key="2">
    <source>
        <dbReference type="SAM" id="Phobius"/>
    </source>
</evidence>
<feature type="domain" description="T-Q ester bond containing" evidence="4">
    <location>
        <begin position="735"/>
        <end position="852"/>
    </location>
</feature>
<feature type="domain" description="T-Q ester bond containing" evidence="4">
    <location>
        <begin position="854"/>
        <end position="974"/>
    </location>
</feature>
<dbReference type="RefSeq" id="WP_159750233.1">
    <property type="nucleotide sequence ID" value="NZ_WUQX01000001.1"/>
</dbReference>
<dbReference type="NCBIfam" id="NF033903">
    <property type="entry name" value="VaFE_rpt"/>
    <property type="match status" value="10"/>
</dbReference>
<feature type="domain" description="T-Q ester bond containing" evidence="4">
    <location>
        <begin position="1347"/>
        <end position="1467"/>
    </location>
</feature>
<evidence type="ECO:0000259" key="5">
    <source>
        <dbReference type="Pfam" id="PF20610"/>
    </source>
</evidence>
<dbReference type="InterPro" id="IPR041033">
    <property type="entry name" value="SpaA_PFL_dom_1"/>
</dbReference>